<dbReference type="SMART" id="SM00466">
    <property type="entry name" value="SRA"/>
    <property type="match status" value="1"/>
</dbReference>
<dbReference type="GO" id="GO:0044027">
    <property type="term" value="P:negative regulation of gene expression via chromosomal CpG island methylation"/>
    <property type="evidence" value="ECO:0007669"/>
    <property type="project" value="TreeGrafter"/>
</dbReference>
<dbReference type="Pfam" id="PF13391">
    <property type="entry name" value="HNH_2"/>
    <property type="match status" value="1"/>
</dbReference>
<dbReference type="InterPro" id="IPR003105">
    <property type="entry name" value="SRA_YDG"/>
</dbReference>
<organism evidence="3">
    <name type="scientific">Streptomyces sp. CMC78</name>
    <dbReference type="NCBI Taxonomy" id="3231512"/>
    <lineage>
        <taxon>Bacteria</taxon>
        <taxon>Bacillati</taxon>
        <taxon>Actinomycetota</taxon>
        <taxon>Actinomycetes</taxon>
        <taxon>Kitasatosporales</taxon>
        <taxon>Streptomycetaceae</taxon>
        <taxon>Streptomyces</taxon>
    </lineage>
</organism>
<name>A0AB33KHF8_9ACTN</name>
<feature type="region of interest" description="Disordered" evidence="1">
    <location>
        <begin position="183"/>
        <end position="212"/>
    </location>
</feature>
<dbReference type="InterPro" id="IPR003615">
    <property type="entry name" value="HNH_nuc"/>
</dbReference>
<dbReference type="InterPro" id="IPR036987">
    <property type="entry name" value="SRA-YDG_sf"/>
</dbReference>
<dbReference type="PANTHER" id="PTHR14140:SF27">
    <property type="entry name" value="OS04G0289800 PROTEIN"/>
    <property type="match status" value="1"/>
</dbReference>
<dbReference type="SUPFAM" id="SSF88697">
    <property type="entry name" value="PUA domain-like"/>
    <property type="match status" value="1"/>
</dbReference>
<gene>
    <name evidence="3" type="ORF">SCMC78_44730</name>
</gene>
<dbReference type="InterPro" id="IPR015947">
    <property type="entry name" value="PUA-like_sf"/>
</dbReference>
<evidence type="ECO:0000259" key="2">
    <source>
        <dbReference type="PROSITE" id="PS51015"/>
    </source>
</evidence>
<dbReference type="PROSITE" id="PS51015">
    <property type="entry name" value="YDG"/>
    <property type="match status" value="1"/>
</dbReference>
<evidence type="ECO:0000313" key="3">
    <source>
        <dbReference type="EMBL" id="BFP54666.1"/>
    </source>
</evidence>
<dbReference type="REBASE" id="1026965">
    <property type="entry name" value="SspCMC78ORF44730P"/>
</dbReference>
<dbReference type="KEGG" id="stcm:SCMC78_44730"/>
<accession>A0AB33KHF8</accession>
<dbReference type="InterPro" id="IPR045134">
    <property type="entry name" value="UHRF1/2-like"/>
</dbReference>
<proteinExistence type="predicted"/>
<protein>
    <submittedName>
        <fullName evidence="3">YDG/SRA domain-containing protein</fullName>
    </submittedName>
</protein>
<dbReference type="Gene3D" id="2.30.280.10">
    <property type="entry name" value="SRA-YDG"/>
    <property type="match status" value="1"/>
</dbReference>
<sequence length="331" mass="35814">MPALIDLGRYEALCGRGLLDNRFGSVSGTCQAAAMIGEVPNVEAGREFSTRRQAHEAGVHRPLQAGICGTKKTGAESIVVSGGYKDDEDYGDVIVYTGHGGQDSAGNQVSDQTLDDSGNAALVTSYLEGLPVRVLRGYQAGTPYAPVTGYRYDSLYRVTNYGSKLGIDGFLIWQFRLEAYDDTPTPQATQQPELPATAGETESAVAGNEMPERVTSTVQRIVRSSAVKRQVKQWHDNKCQICDLRIEVPGGSYSEGAHVRALGAPHNGPDTTGNVLCLCPNCHVMLDAGAIVIEDDLTVIRGGQPAGTLMTDPRHIIDMECVRHHRERWRQ</sequence>
<dbReference type="GO" id="GO:0061630">
    <property type="term" value="F:ubiquitin protein ligase activity"/>
    <property type="evidence" value="ECO:0007669"/>
    <property type="project" value="TreeGrafter"/>
</dbReference>
<evidence type="ECO:0000256" key="1">
    <source>
        <dbReference type="SAM" id="MobiDB-lite"/>
    </source>
</evidence>
<reference evidence="3" key="1">
    <citation type="submission" date="2024-07" db="EMBL/GenBank/DDBJ databases">
        <title>Complete genome sequences of cellulolytic bacteria, Kitasatospora sp. CMC57 and Streptomyces sp. CMC78, isolated from Japanese agricultural soil.</title>
        <authorList>
            <person name="Hashimoto T."/>
            <person name="Ito M."/>
            <person name="Iwamoto M."/>
            <person name="Fukahori D."/>
            <person name="Shoda T."/>
            <person name="Sakoda M."/>
            <person name="Morohoshi T."/>
            <person name="Mitsuboshi M."/>
            <person name="Nishizawa T."/>
        </authorList>
    </citation>
    <scope>NUCLEOTIDE SEQUENCE</scope>
    <source>
        <strain evidence="3">CMC78</strain>
    </source>
</reference>
<dbReference type="GO" id="GO:0016567">
    <property type="term" value="P:protein ubiquitination"/>
    <property type="evidence" value="ECO:0007669"/>
    <property type="project" value="TreeGrafter"/>
</dbReference>
<feature type="domain" description="YDG" evidence="2">
    <location>
        <begin position="37"/>
        <end position="179"/>
    </location>
</feature>
<dbReference type="AlphaFoldDB" id="A0AB33KHF8"/>
<dbReference type="EMBL" id="AP035884">
    <property type="protein sequence ID" value="BFP54666.1"/>
    <property type="molecule type" value="Genomic_DNA"/>
</dbReference>
<dbReference type="PANTHER" id="PTHR14140">
    <property type="entry name" value="E3 UBIQUITIN-PROTEIN LIGASE UHRF-RELATED"/>
    <property type="match status" value="1"/>
</dbReference>
<dbReference type="CDD" id="cd00085">
    <property type="entry name" value="HNHc"/>
    <property type="match status" value="1"/>
</dbReference>
<dbReference type="Pfam" id="PF02182">
    <property type="entry name" value="SAD_SRA"/>
    <property type="match status" value="1"/>
</dbReference>